<dbReference type="GO" id="GO:0005262">
    <property type="term" value="F:calcium channel activity"/>
    <property type="evidence" value="ECO:0007669"/>
    <property type="project" value="TreeGrafter"/>
</dbReference>
<dbReference type="SMART" id="SM00308">
    <property type="entry name" value="LH2"/>
    <property type="match status" value="1"/>
</dbReference>
<dbReference type="CDD" id="cd00057">
    <property type="entry name" value="FA58C"/>
    <property type="match status" value="1"/>
</dbReference>
<feature type="transmembrane region" description="Helical" evidence="15">
    <location>
        <begin position="3223"/>
        <end position="3241"/>
    </location>
</feature>
<reference evidence="23" key="1">
    <citation type="journal article" date="2017" name="bioRxiv">
        <title>Comparative analysis of the genomes of Stylophora pistillata and Acropora digitifera provides evidence for extensive differences between species of corals.</title>
        <authorList>
            <person name="Voolstra C.R."/>
            <person name="Li Y."/>
            <person name="Liew Y.J."/>
            <person name="Baumgarten S."/>
            <person name="Zoccola D."/>
            <person name="Flot J.-F."/>
            <person name="Tambutte S."/>
            <person name="Allemand D."/>
            <person name="Aranda M."/>
        </authorList>
    </citation>
    <scope>NUCLEOTIDE SEQUENCE [LARGE SCALE GENOMIC DNA]</scope>
</reference>
<dbReference type="GO" id="GO:0050982">
    <property type="term" value="P:detection of mechanical stimulus"/>
    <property type="evidence" value="ECO:0007669"/>
    <property type="project" value="TreeGrafter"/>
</dbReference>
<dbReference type="Pfam" id="PF08016">
    <property type="entry name" value="PKD_channel"/>
    <property type="match status" value="1"/>
</dbReference>
<dbReference type="InterPro" id="IPR051223">
    <property type="entry name" value="Polycystin"/>
</dbReference>
<dbReference type="Pfam" id="PF01822">
    <property type="entry name" value="WSC"/>
    <property type="match status" value="1"/>
</dbReference>
<keyword evidence="12" id="KW-0966">Cell projection</keyword>
<feature type="transmembrane region" description="Helical" evidence="15">
    <location>
        <begin position="3357"/>
        <end position="3380"/>
    </location>
</feature>
<feature type="transmembrane region" description="Helical" evidence="15">
    <location>
        <begin position="4013"/>
        <end position="4034"/>
    </location>
</feature>
<dbReference type="PROSITE" id="PS50221">
    <property type="entry name" value="GAIN_B"/>
    <property type="match status" value="1"/>
</dbReference>
<feature type="transmembrane region" description="Helical" evidence="15">
    <location>
        <begin position="3014"/>
        <end position="3033"/>
    </location>
</feature>
<accession>A0A2B4RQ12</accession>
<feature type="transmembrane region" description="Helical" evidence="15">
    <location>
        <begin position="3400"/>
        <end position="3423"/>
    </location>
</feature>
<dbReference type="InterPro" id="IPR000601">
    <property type="entry name" value="PKD_dom"/>
</dbReference>
<evidence type="ECO:0000259" key="19">
    <source>
        <dbReference type="PROSITE" id="PS50221"/>
    </source>
</evidence>
<feature type="domain" description="PKD" evidence="17">
    <location>
        <begin position="1661"/>
        <end position="1726"/>
    </location>
</feature>
<evidence type="ECO:0000259" key="17">
    <source>
        <dbReference type="PROSITE" id="PS50093"/>
    </source>
</evidence>
<dbReference type="InterPro" id="IPR013783">
    <property type="entry name" value="Ig-like_fold"/>
</dbReference>
<dbReference type="PROSITE" id="PS50022">
    <property type="entry name" value="FA58C_3"/>
    <property type="match status" value="1"/>
</dbReference>
<keyword evidence="6" id="KW-0732">Signal</keyword>
<dbReference type="Pfam" id="PF20519">
    <property type="entry name" value="Polycystin_dom"/>
    <property type="match status" value="2"/>
</dbReference>
<evidence type="ECO:0000256" key="3">
    <source>
        <dbReference type="ARBA" id="ARBA00007200"/>
    </source>
</evidence>
<evidence type="ECO:0000256" key="5">
    <source>
        <dbReference type="ARBA" id="ARBA00022692"/>
    </source>
</evidence>
<feature type="domain" description="PKD" evidence="17">
    <location>
        <begin position="1284"/>
        <end position="1351"/>
    </location>
</feature>
<comment type="caution">
    <text evidence="22">The sequence shown here is derived from an EMBL/GenBank/DDBJ whole genome shotgun (WGS) entry which is preliminary data.</text>
</comment>
<evidence type="ECO:0000256" key="6">
    <source>
        <dbReference type="ARBA" id="ARBA00022729"/>
    </source>
</evidence>
<dbReference type="InterPro" id="IPR000421">
    <property type="entry name" value="FA58C"/>
</dbReference>
<dbReference type="PROSITE" id="PS51212">
    <property type="entry name" value="WSC"/>
    <property type="match status" value="1"/>
</dbReference>
<dbReference type="InterPro" id="IPR008979">
    <property type="entry name" value="Galactose-bd-like_sf"/>
</dbReference>
<dbReference type="EMBL" id="LSMT01000411">
    <property type="protein sequence ID" value="PFX18427.1"/>
    <property type="molecule type" value="Genomic_DNA"/>
</dbReference>
<evidence type="ECO:0000256" key="10">
    <source>
        <dbReference type="ARBA" id="ARBA00023157"/>
    </source>
</evidence>
<evidence type="ECO:0000259" key="20">
    <source>
        <dbReference type="PROSITE" id="PS51111"/>
    </source>
</evidence>
<dbReference type="CDD" id="cd01752">
    <property type="entry name" value="PLAT_polycystin"/>
    <property type="match status" value="1"/>
</dbReference>
<organism evidence="22 23">
    <name type="scientific">Stylophora pistillata</name>
    <name type="common">Smooth cauliflower coral</name>
    <dbReference type="NCBI Taxonomy" id="50429"/>
    <lineage>
        <taxon>Eukaryota</taxon>
        <taxon>Metazoa</taxon>
        <taxon>Cnidaria</taxon>
        <taxon>Anthozoa</taxon>
        <taxon>Hexacorallia</taxon>
        <taxon>Scleractinia</taxon>
        <taxon>Astrocoeniina</taxon>
        <taxon>Pocilloporidae</taxon>
        <taxon>Stylophora</taxon>
    </lineage>
</organism>
<feature type="domain" description="WSC" evidence="21">
    <location>
        <begin position="677"/>
        <end position="768"/>
    </location>
</feature>
<dbReference type="Pfam" id="PF01477">
    <property type="entry name" value="PLAT"/>
    <property type="match status" value="1"/>
</dbReference>
<dbReference type="InterPro" id="IPR046338">
    <property type="entry name" value="GAIN_dom_sf"/>
</dbReference>
<feature type="region of interest" description="Disordered" evidence="14">
    <location>
        <begin position="3302"/>
        <end position="3321"/>
    </location>
</feature>
<feature type="domain" description="REJ" evidence="20">
    <location>
        <begin position="2032"/>
        <end position="2428"/>
    </location>
</feature>
<evidence type="ECO:0000313" key="22">
    <source>
        <dbReference type="EMBL" id="PFX18427.1"/>
    </source>
</evidence>
<feature type="domain" description="PKD" evidence="17">
    <location>
        <begin position="1866"/>
        <end position="1927"/>
    </location>
</feature>
<evidence type="ECO:0000256" key="13">
    <source>
        <dbReference type="PROSITE-ProRule" id="PRU00152"/>
    </source>
</evidence>
<dbReference type="GO" id="GO:0005886">
    <property type="term" value="C:plasma membrane"/>
    <property type="evidence" value="ECO:0007669"/>
    <property type="project" value="UniProtKB-SubCell"/>
</dbReference>
<dbReference type="InterPro" id="IPR002889">
    <property type="entry name" value="WSC_carb-bd"/>
</dbReference>
<dbReference type="OrthoDB" id="5989177at2759"/>
<dbReference type="SUPFAM" id="SSF49899">
    <property type="entry name" value="Concanavalin A-like lectins/glucanases"/>
    <property type="match status" value="1"/>
</dbReference>
<evidence type="ECO:0000256" key="12">
    <source>
        <dbReference type="ARBA" id="ARBA00023273"/>
    </source>
</evidence>
<dbReference type="Gene3D" id="2.60.120.200">
    <property type="match status" value="1"/>
</dbReference>
<dbReference type="InterPro" id="IPR022409">
    <property type="entry name" value="PKD/Chitinase_dom"/>
</dbReference>
<dbReference type="Gene3D" id="1.10.287.70">
    <property type="match status" value="1"/>
</dbReference>
<feature type="transmembrane region" description="Helical" evidence="15">
    <location>
        <begin position="3267"/>
        <end position="3288"/>
    </location>
</feature>
<protein>
    <submittedName>
        <fullName evidence="22">Polycystin-1</fullName>
    </submittedName>
</protein>
<dbReference type="InterPro" id="IPR042060">
    <property type="entry name" value="PLAT_polycystin1"/>
</dbReference>
<evidence type="ECO:0000256" key="14">
    <source>
        <dbReference type="SAM" id="MobiDB-lite"/>
    </source>
</evidence>
<keyword evidence="5 15" id="KW-0812">Transmembrane</keyword>
<evidence type="ECO:0000256" key="2">
    <source>
        <dbReference type="ARBA" id="ARBA00004651"/>
    </source>
</evidence>
<dbReference type="InterPro" id="IPR057244">
    <property type="entry name" value="GAIN_B"/>
</dbReference>
<feature type="transmembrane region" description="Helical" evidence="15">
    <location>
        <begin position="3824"/>
        <end position="3842"/>
    </location>
</feature>
<dbReference type="PROSITE" id="PS01285">
    <property type="entry name" value="FA58C_1"/>
    <property type="match status" value="1"/>
</dbReference>
<evidence type="ECO:0000259" key="16">
    <source>
        <dbReference type="PROSITE" id="PS50022"/>
    </source>
</evidence>
<dbReference type="Pfam" id="PF02010">
    <property type="entry name" value="REJ"/>
    <property type="match status" value="1"/>
</dbReference>
<dbReference type="Pfam" id="PF13385">
    <property type="entry name" value="Laminin_G_3"/>
    <property type="match status" value="1"/>
</dbReference>
<dbReference type="Proteomes" id="UP000225706">
    <property type="component" value="Unassembled WGS sequence"/>
</dbReference>
<feature type="domain" description="PLAT" evidence="18">
    <location>
        <begin position="3058"/>
        <end position="3177"/>
    </location>
</feature>
<evidence type="ECO:0000256" key="9">
    <source>
        <dbReference type="ARBA" id="ARBA00023136"/>
    </source>
</evidence>
<dbReference type="InterPro" id="IPR046791">
    <property type="entry name" value="Polycystin_dom"/>
</dbReference>
<evidence type="ECO:0000256" key="1">
    <source>
        <dbReference type="ARBA" id="ARBA00004138"/>
    </source>
</evidence>
<dbReference type="Pfam" id="PF00801">
    <property type="entry name" value="PKD"/>
    <property type="match status" value="2"/>
</dbReference>
<dbReference type="PANTHER" id="PTHR10877:SF150">
    <property type="entry name" value="REJ DOMAIN-CONTAINING PROTEIN"/>
    <property type="match status" value="1"/>
</dbReference>
<dbReference type="SMART" id="SM00231">
    <property type="entry name" value="FA58C"/>
    <property type="match status" value="1"/>
</dbReference>
<dbReference type="InterPro" id="IPR013122">
    <property type="entry name" value="PKD1_2_channel"/>
</dbReference>
<comment type="caution">
    <text evidence="13">Lacks conserved residue(s) required for the propagation of feature annotation.</text>
</comment>
<evidence type="ECO:0000259" key="21">
    <source>
        <dbReference type="PROSITE" id="PS51212"/>
    </source>
</evidence>
<dbReference type="CDD" id="cd00146">
    <property type="entry name" value="PKD"/>
    <property type="match status" value="3"/>
</dbReference>
<evidence type="ECO:0000256" key="7">
    <source>
        <dbReference type="ARBA" id="ARBA00022989"/>
    </source>
</evidence>
<keyword evidence="9 15" id="KW-0472">Membrane</keyword>
<dbReference type="Gene3D" id="2.60.40.10">
    <property type="entry name" value="Immunoglobulins"/>
    <property type="match status" value="2"/>
</dbReference>
<dbReference type="InterPro" id="IPR013320">
    <property type="entry name" value="ConA-like_dom_sf"/>
</dbReference>
<name>A0A2B4RQ12_STYPI</name>
<dbReference type="SUPFAM" id="SSF49723">
    <property type="entry name" value="Lipase/lipooxygenase domain (PLAT/LH2 domain)"/>
    <property type="match status" value="1"/>
</dbReference>
<dbReference type="SUPFAM" id="SSF49299">
    <property type="entry name" value="PKD domain"/>
    <property type="match status" value="4"/>
</dbReference>
<sequence>MPDWSFEVRISFGVSSWLQCTHLNVAAKRNGAICSPISNPACGGAIDGRIDAGSIDFVFDINQQPEPSIKITFSHDFLINKLKVIQLSSPNPQISNVRLEFSDSSSESITLTPNSANAVKDEISFTPRVVKWIQIFSTTAGGFKEIEVYYDHCMRDRQCDLINLLPSNDSGPITLVDDTVMFSIQLAIPVSVNVRLTTKSASDDGYIFKISANDIELFRVVSAAETSLLQKNYNNVVGVGWRTLWVNYRCTSVILGSGNNVILKFDDTINHQSVHFIKFEKPLNAQTILLCNRKDKCHSDASHYWPLDKAIGEVFNDAQGRSNGKVNTSLMKRDVWVSGPRWHSVRSAALNLFESGPVALIQNLSSTCLADIQQCYDGLTVAFWFQLTENIADSQWLLYSAKDFTDISITVQSNHVKGAFFISGNTWSATFDVTLHQWHHVAFTWAESNGFTAIVDFVHSEQGGIDSSLTSSGGDNPLTIGQGLTNSSLYISHVVVYERFLSSSQIQRIGRCTDLVSDTVPESYGVITGILPDDQFVASSSLNQQSGPHRGRARVGQPGLISGSWIPKVHSKSQYLQVDLLQVRNISAIMTQGRNEWECNCGEWVTLYTLSHSLCGSIWSDYTANGSIKYFVGNHDGETIVSNSLCPDLTARVLRFHPFSWHNTIAMRIDVVATKNAVNYLGCFSSPSDMILSNDSVVFKLTPERCVTACGKAGKRYAGITQGTQCHCSNNSPDAGKVTDDAACYYPCEGDKALKCGSNLYFSVYDAPGRYDFPLALAVTSASEAFEKLQITVTPNYGSMVMLKLDDGTVIYTKNSTIDYVYTTLGLHEVYAETTIGYYGECQKIYAMKIINVSLPVTGVNVLCPSVVEAWSDFECSLKVGTGSNMDVQFTTPLDEIVNGSMEDSTPQMVGSKTPLSSIEPKFNLSDANKTIILPNYYFGKTGRLVAVKSNTTRSGYIELQVLRPLCILPAESKYCFQNGSCVTNIPECSLDNLGYQCSSVSNVHCGQSINCQMGLLNCPANQTSNSTLITHYEVVYSSALYLPKGFHITVVNQPGFMVRKADIVSIGAVKNLAAEIISIASAGNAFILNSHHFNLGKIVSGRDNPALTEIHHTFDLLVVYLPPSEMVVSLGNFPVGHWKQPGSVAWKSMEVNITACVSMKNVTWEVPYFVPKNKTFNIVVPPHPGHNVTFGIQIMEDHSSNIQYKKEEREFFYSWTNISKSLPLRIDRQSQTTLLLTASNLLSSAMRKCQVEIMIPVEEVYLFNITLTTLGNDTEISWVVERGTNVSYLVSFGDGNHIIRSFRELGTLVGTYLHKYSREGNFTVNVTAYNLVSNETVTGVAVVIAPIVNITCRVIHAARDIEVNETIQINATFPQGSRSKSLVDFADNSTTTGVPTQTLICRDGCRPMFSLVVSHNYSTHGSYTANLTFINVVSKKSCLSNIFVHKPVYPLTGFNITCPPTNLSTPTSCMLNITGGNDFWCDWDFGAIGQRNKSHYWNLTLPVTNTYRTFGNFTVRTNCSNRLYNTTVIGNAIVQEPITGFVVTCPKAQSVDEALDLAIQVATGSGMKIEISLKNAYANNFTLQLTNFTDHKSPKFSISPQKFPAVGIYLLTVKVVNLVTQQQIFSRKIKVDKVITNLRLLNNDTFIPVNKIIKCWISINAGTNVTLEWDFADGQRFVSLFFGDFLRLNGAYLEHTYTNHGAYLLNVTASNPVGTVTVTKYIYVQYIVKDIKIASDSPQEIPPGTVTFTVSVKPDTHPPTNATIDMNFGDGTNRMTIPLGGTRSINIHNDYAIPGILRVNMTMRNDVSSVNLTHVVDVQRRIKDLRILGYHTGGDAGYGAPGRGPNNAAFPLEYDVLLVANISDGTEVTYRWDFGDGTPTVETKETNVSHRFAHPEHFLVTVKAKNSISNASVGLTIRIMRSISNVTFENDSPTVHEFNTTLLITIGQQGTDSCFLVDLGNNTRILYKGFSDVSCDEELKTTNDIRVLPSLKFNVIFEYWQEVNYAVKLTALNSVSRITIHGWVIILHLPCDFPVIRIPDAGRSFGIRRKYFRADYVTIKSRCTINCLASRKTSFHWELTWISSEVDNGTTLQTDSFDKNQSVLIVPQRSLPYGTFVVRLNVSMVGLPLVHRHMNAYIEILPSPLLAKIIGGNAWIQSVYKKVVLDASSSHDPDYGSEDKHGLDYFWYCKTATEDYEFPSVPEKNFTSANGTGANGCFRNGTRRLPVRADILEIQPNVLWVNTTYIFKLFVTKDSRMAVFYVQVSLTYGDPPTMSIRTPYDEFPGKKNPSAKLSLEGACRGCNQQDINSLTISWSLWVIGEGFKDGNAQSRVEMATYTITDLTRVSNLLAMTRVGIDSEFLVLRANSLESGATYVVRVEGRFGEGATGFAEYVFVTASSPTGGECRAIKGDGSGHEELITLSCTGWTSSTGSTELIYDYFYKTSPNGTEYLFQYTRDGTIGNIRLPLGLKEYNYTLYMKAVISDELGTKSEAKFEYQSFPSEEDDAVLIEKLLEEMTINSTLRTLEMESYSQFTNQYIVEVSSQLNAISERAANLKVFKEASRNIRTRMSRVVSEITMDDIKTVRETANAVSKLATVPDECEVETQLNLNKTLSNMVRLIIQQSAITDSIDLWGTLNTVSEALGNVVWVVSHLMDGQYFDGNNTKASVTQGNFTVMGKILIENVIDYVRLLSDSYLGHVLPKEEPIQVRSSSLYFTLNRDFPAGFSGRRLHCGVGGVDLPDNFGELGILKDGNMTALIILDALVTSTPFVSFVWSPSASLINSHVLSIEIRNYSTQKELNIENLTKPVDLWIRKGNDSLEISQGKVEYTKILKHSFEVRDNRSSITIEVDLLGEFMEQPSLVVYLRKGEEPTMKGLEGDKIRVVPQLSSGNTSYDGPRDSKLMFFNNAELNGTAAGEYFVIIEYNGTVSGAKVAEEDRTVEYLFSSYASECLYWDELNHIWIGDGCVVGPLSNSTHTQCLCTHMSSFASSFFVPPNKIDWGKVNMEELLKNPIVAIIVCCIFLLYSLLVVWARRKDKADLLLVGVTPLPSNDPRDLFGYEVIVFTGFDSSAGTTADVFIVLTGAFEQTQTRRLLDLEPVRRKFQRGNIDNFLLTVPRPLGEILGIRIWHNNTGLDPSWFLSRVLVRDLQTDKVVWFVCDRWLAVEEDDGQINRTLLPASKEELVKFNFIFSTEVRKNLSDGHLWYSVLYRPFESSFTRVQRLSCCLSILTCSMLANAMFYKDGAEEESDADVEVKIGPIRLSTNQIGIGVMSSLVVLPVNLLIVNIFRKARPKDWPILDTKSSDHQSNASGDSYFDGKTSGSYDLVKEEKEDAGNSDTNKEEKGKKEKKAFTLPHVTIYIAYGLIFVASITSAVFTIFYSLTFGEAKSQRWVSSMMISFWQDVIISQPLKVIVVAVLFALIIKDPDKAIQDEGNQRRELGRDEEWIHEPYGNQKSGFDFRKSVEIPKPPSEEHLHIARQRRKKQKQMKIILREISLYFAFILVLCVVAYGSRDTQAYAVTRALTDIFPESKYTSLLPFDKSSEASKLWNWIENSFVPSLHPQYWYGPFIIKQEEELWSQERLTFKRGRGAGRKITTMVKGGGSYAHDYAESFESLKSFPKTVTADRGMFYIVGVARLRQLRVKKDACTIPPYLLDTIKTCTSYYSWEDEEEGAFHPGWELMEESEIENLPDDHQSPWIWQSALTLNGTPFWGIFASYWGGVQSRSTVVREKSSDSVTIEASRFVYNLAPTRLTTLKKIQDLHIDEWIDRYTRAVFAEFTVYNAHTNFFGVVTMLTEILPTGGYYHYPKVRSIRLYRYTGPEQIVIMVFEFIFFISLCIYSYSEAKQLFVLGKSYFKDPWNYVEIIVIGSSFSAIFLYLAELGFAKLAMKRMRANTDTFISFDYIIFLDEAYLATLGFAVFCFFLKFLKLLRFNRRLSTLAQTIKVSSKPLLSFFVIFLLFFLAYAQMAFLVFGPTNEDYATFVVASETMLSMTLGGFDFLGIQNSNRLIGPMFFISYMLFMFLILVNVFLSIVNEAFAEVSSNVGNQTNDYEVLDYIMYCLKEQIGRLVSPPFKPLYKPALTNFEKAVVDIEDFAENIMYTLDNISVEEQRQANWLEVDKISDKKKTLFHFLLHQDEDFDEDDIADAIPTMARFLSKYSLDQLQDIYQKYRERVVLSKFRLSCASSLDDSSFEGQYEDIDGFDEHVLGSWKSYEEPSQADVGVPNKLRSLDSIAEENEPIEANHTYGSLSSSDEHGTCFRSSFDTDNTTQVTMSKSTSLSNICVEIESSKQL</sequence>
<evidence type="ECO:0000256" key="4">
    <source>
        <dbReference type="ARBA" id="ARBA00022475"/>
    </source>
</evidence>
<evidence type="ECO:0000259" key="18">
    <source>
        <dbReference type="PROSITE" id="PS50095"/>
    </source>
</evidence>
<dbReference type="Gene3D" id="2.60.220.50">
    <property type="match status" value="1"/>
</dbReference>
<feature type="domain" description="GAIN-B" evidence="19">
    <location>
        <begin position="2860"/>
        <end position="3000"/>
    </location>
</feature>
<dbReference type="InterPro" id="IPR000203">
    <property type="entry name" value="GPS"/>
</dbReference>
<dbReference type="PROSITE" id="PS51111">
    <property type="entry name" value="REJ"/>
    <property type="match status" value="1"/>
</dbReference>
<dbReference type="InterPro" id="IPR035986">
    <property type="entry name" value="PKD_dom_sf"/>
</dbReference>
<evidence type="ECO:0000256" key="11">
    <source>
        <dbReference type="ARBA" id="ARBA00023180"/>
    </source>
</evidence>
<dbReference type="PROSITE" id="PS50093">
    <property type="entry name" value="PKD"/>
    <property type="match status" value="3"/>
</dbReference>
<dbReference type="SMART" id="SM00321">
    <property type="entry name" value="WSC"/>
    <property type="match status" value="1"/>
</dbReference>
<dbReference type="Pfam" id="PF01825">
    <property type="entry name" value="GPS"/>
    <property type="match status" value="1"/>
</dbReference>
<comment type="subcellular location">
    <subcellularLocation>
        <location evidence="2">Cell membrane</location>
        <topology evidence="2">Multi-pass membrane protein</topology>
    </subcellularLocation>
    <subcellularLocation>
        <location evidence="1">Cell projection</location>
        <location evidence="1">Cilium</location>
    </subcellularLocation>
</comment>
<dbReference type="PROSITE" id="PS50095">
    <property type="entry name" value="PLAT"/>
    <property type="match status" value="1"/>
</dbReference>
<evidence type="ECO:0000256" key="8">
    <source>
        <dbReference type="ARBA" id="ARBA00023069"/>
    </source>
</evidence>
<dbReference type="Gene3D" id="2.60.120.260">
    <property type="entry name" value="Galactose-binding domain-like"/>
    <property type="match status" value="1"/>
</dbReference>
<evidence type="ECO:0000313" key="23">
    <source>
        <dbReference type="Proteomes" id="UP000225706"/>
    </source>
</evidence>
<dbReference type="InterPro" id="IPR014010">
    <property type="entry name" value="REJ_dom"/>
</dbReference>
<keyword evidence="10" id="KW-1015">Disulfide bond</keyword>
<keyword evidence="23" id="KW-1185">Reference proteome</keyword>
<dbReference type="SUPFAM" id="SSF49785">
    <property type="entry name" value="Galactose-binding domain-like"/>
    <property type="match status" value="1"/>
</dbReference>
<keyword evidence="4" id="KW-1003">Cell membrane</keyword>
<dbReference type="InterPro" id="IPR036392">
    <property type="entry name" value="PLAT/LH2_dom_sf"/>
</dbReference>
<feature type="transmembrane region" description="Helical" evidence="15">
    <location>
        <begin position="3862"/>
        <end position="3880"/>
    </location>
</feature>
<evidence type="ECO:0000256" key="15">
    <source>
        <dbReference type="SAM" id="Phobius"/>
    </source>
</evidence>
<dbReference type="SMART" id="SM00089">
    <property type="entry name" value="PKD"/>
    <property type="match status" value="4"/>
</dbReference>
<comment type="similarity">
    <text evidence="3">Belongs to the polycystin family.</text>
</comment>
<dbReference type="STRING" id="50429.A0A2B4RQ12"/>
<gene>
    <name evidence="22" type="primary">PKD1</name>
    <name evidence="22" type="ORF">AWC38_SpisGene17200</name>
</gene>
<feature type="transmembrane region" description="Helical" evidence="15">
    <location>
        <begin position="3951"/>
        <end position="3974"/>
    </location>
</feature>
<dbReference type="SMART" id="SM00303">
    <property type="entry name" value="GPS"/>
    <property type="match status" value="1"/>
</dbReference>
<dbReference type="Pfam" id="PF00754">
    <property type="entry name" value="F5_F8_type_C"/>
    <property type="match status" value="1"/>
</dbReference>
<keyword evidence="11" id="KW-0325">Glycoprotein</keyword>
<dbReference type="GO" id="GO:0005929">
    <property type="term" value="C:cilium"/>
    <property type="evidence" value="ECO:0007669"/>
    <property type="project" value="UniProtKB-SubCell"/>
</dbReference>
<proteinExistence type="inferred from homology"/>
<dbReference type="FunFam" id="1.10.287.70:FF:000086">
    <property type="entry name" value="Polycystic kidney disease 2"/>
    <property type="match status" value="1"/>
</dbReference>
<feature type="transmembrane region" description="Helical" evidence="15">
    <location>
        <begin position="3490"/>
        <end position="3511"/>
    </location>
</feature>
<keyword evidence="8" id="KW-0969">Cilium</keyword>
<keyword evidence="7 15" id="KW-1133">Transmembrane helix</keyword>
<dbReference type="Gene3D" id="2.60.60.20">
    <property type="entry name" value="PLAT/LH2 domain"/>
    <property type="match status" value="1"/>
</dbReference>
<dbReference type="PANTHER" id="PTHR10877">
    <property type="entry name" value="POLYCYSTIN FAMILY MEMBER"/>
    <property type="match status" value="1"/>
</dbReference>
<feature type="domain" description="F5/8 type C" evidence="16">
    <location>
        <begin position="519"/>
        <end position="674"/>
    </location>
</feature>
<dbReference type="InterPro" id="IPR001024">
    <property type="entry name" value="PLAT/LH2_dom"/>
</dbReference>
<dbReference type="InterPro" id="IPR002859">
    <property type="entry name" value="PKD/REJ-like"/>
</dbReference>
<feature type="transmembrane region" description="Helical" evidence="15">
    <location>
        <begin position="3911"/>
        <end position="3931"/>
    </location>
</feature>